<evidence type="ECO:0000256" key="2">
    <source>
        <dbReference type="SAM" id="MobiDB-lite"/>
    </source>
</evidence>
<proteinExistence type="predicted"/>
<feature type="compositionally biased region" description="Low complexity" evidence="2">
    <location>
        <begin position="188"/>
        <end position="197"/>
    </location>
</feature>
<name>A0A517LHJ8_9PEZI</name>
<dbReference type="Proteomes" id="UP000316270">
    <property type="component" value="Chromosome 12"/>
</dbReference>
<keyword evidence="4" id="KW-1185">Reference proteome</keyword>
<dbReference type="EMBL" id="CP042196">
    <property type="protein sequence ID" value="QDS75115.1"/>
    <property type="molecule type" value="Genomic_DNA"/>
</dbReference>
<feature type="region of interest" description="Disordered" evidence="2">
    <location>
        <begin position="384"/>
        <end position="488"/>
    </location>
</feature>
<feature type="region of interest" description="Disordered" evidence="2">
    <location>
        <begin position="177"/>
        <end position="210"/>
    </location>
</feature>
<dbReference type="OrthoDB" id="5343576at2759"/>
<protein>
    <submittedName>
        <fullName evidence="3">Uncharacterized protein</fullName>
    </submittedName>
</protein>
<evidence type="ECO:0000313" key="3">
    <source>
        <dbReference type="EMBL" id="QDS75115.1"/>
    </source>
</evidence>
<reference evidence="3 4" key="1">
    <citation type="submission" date="2019-07" db="EMBL/GenBank/DDBJ databases">
        <title>Finished genome of Venturia effusa.</title>
        <authorList>
            <person name="Young C.A."/>
            <person name="Cox M.P."/>
            <person name="Ganley A.R.D."/>
            <person name="David W.J."/>
        </authorList>
    </citation>
    <scope>NUCLEOTIDE SEQUENCE [LARGE SCALE GENOMIC DNA]</scope>
    <source>
        <strain evidence="4">albino</strain>
    </source>
</reference>
<evidence type="ECO:0000313" key="4">
    <source>
        <dbReference type="Proteomes" id="UP000316270"/>
    </source>
</evidence>
<feature type="coiled-coil region" evidence="1">
    <location>
        <begin position="23"/>
        <end position="50"/>
    </location>
</feature>
<accession>A0A517LHJ8</accession>
<gene>
    <name evidence="3" type="ORF">FKW77_007396</name>
</gene>
<organism evidence="3 4">
    <name type="scientific">Venturia effusa</name>
    <dbReference type="NCBI Taxonomy" id="50376"/>
    <lineage>
        <taxon>Eukaryota</taxon>
        <taxon>Fungi</taxon>
        <taxon>Dikarya</taxon>
        <taxon>Ascomycota</taxon>
        <taxon>Pezizomycotina</taxon>
        <taxon>Dothideomycetes</taxon>
        <taxon>Pleosporomycetidae</taxon>
        <taxon>Venturiales</taxon>
        <taxon>Venturiaceae</taxon>
        <taxon>Venturia</taxon>
    </lineage>
</organism>
<sequence length="518" mass="57547">MSNSNEDSAYVPDQLVDQLLKGYESLHIEIKHLDEQRRELENKVSWSKQQYLDALKRFVPEHASQEFRTFLDELDEAGATQPEGHVDWLQSLQSSTDPERRSRAYSIQRAADAREKIRFRQKSSDKGNAVHIWNGRAADAFEASGMEMERDFTTPGTPSRLHCPFVPPNKRDGYFNLPSANGQPRGISTPRSSMSRTSGRRSKRSSFHDPIRAEICGQGLTGPSAPPSVEGSVPLCPIRFLNQHSPEEVAKYFESHKHEVPRSHAVCVKRYQSNEQSIRQLDAKYGNLVNMIQGLGQKHQPLLPEVDDEAVVDEDGEVVPESRVQNWAKAVSVSLEDNVDVPQSAPVDDDRLSHFDRPLKDVRVGESPSRPWGITVPERYAAKGCAESTRSDPTASPLETPMAPGPETSTKGKCPFDHKNMKFDAAPPHPAIHDQAPSQPPDQRQLPQQDGSHDQPPPPLPQSSDPRPSFAQPAVFAEDSIPTKPGGVQMIFNGPVFFGYGMEQALALLRQNGLGSKQ</sequence>
<keyword evidence="1" id="KW-0175">Coiled coil</keyword>
<evidence type="ECO:0000256" key="1">
    <source>
        <dbReference type="SAM" id="Coils"/>
    </source>
</evidence>
<dbReference type="AlphaFoldDB" id="A0A517LHJ8"/>
<dbReference type="STRING" id="50376.A0A517LHJ8"/>